<protein>
    <recommendedName>
        <fullName evidence="4">HTH araC/xylS-type domain-containing protein</fullName>
    </recommendedName>
</protein>
<gene>
    <name evidence="5" type="ORF">FC49_GL000523</name>
</gene>
<evidence type="ECO:0000313" key="5">
    <source>
        <dbReference type="EMBL" id="KRM15182.1"/>
    </source>
</evidence>
<dbReference type="AlphaFoldDB" id="A0A0R1WB67"/>
<proteinExistence type="predicted"/>
<feature type="domain" description="HTH araC/xylS-type" evidence="4">
    <location>
        <begin position="189"/>
        <end position="287"/>
    </location>
</feature>
<evidence type="ECO:0000256" key="2">
    <source>
        <dbReference type="ARBA" id="ARBA00023125"/>
    </source>
</evidence>
<dbReference type="SUPFAM" id="SSF46689">
    <property type="entry name" value="Homeodomain-like"/>
    <property type="match status" value="2"/>
</dbReference>
<dbReference type="PANTHER" id="PTHR43280">
    <property type="entry name" value="ARAC-FAMILY TRANSCRIPTIONAL REGULATOR"/>
    <property type="match status" value="1"/>
</dbReference>
<evidence type="ECO:0000256" key="1">
    <source>
        <dbReference type="ARBA" id="ARBA00023015"/>
    </source>
</evidence>
<evidence type="ECO:0000256" key="3">
    <source>
        <dbReference type="ARBA" id="ARBA00023163"/>
    </source>
</evidence>
<dbReference type="InterPro" id="IPR009057">
    <property type="entry name" value="Homeodomain-like_sf"/>
</dbReference>
<organism evidence="5 6">
    <name type="scientific">Limosilactobacillus oris DSM 4864</name>
    <dbReference type="NCBI Taxonomy" id="1423779"/>
    <lineage>
        <taxon>Bacteria</taxon>
        <taxon>Bacillati</taxon>
        <taxon>Bacillota</taxon>
        <taxon>Bacilli</taxon>
        <taxon>Lactobacillales</taxon>
        <taxon>Lactobacillaceae</taxon>
        <taxon>Limosilactobacillus</taxon>
    </lineage>
</organism>
<dbReference type="SUPFAM" id="SSF51215">
    <property type="entry name" value="Regulatory protein AraC"/>
    <property type="match status" value="1"/>
</dbReference>
<keyword evidence="3" id="KW-0804">Transcription</keyword>
<dbReference type="Pfam" id="PF12833">
    <property type="entry name" value="HTH_18"/>
    <property type="match status" value="1"/>
</dbReference>
<dbReference type="Pfam" id="PF02311">
    <property type="entry name" value="AraC_binding"/>
    <property type="match status" value="1"/>
</dbReference>
<dbReference type="PATRIC" id="fig|1423779.3.peg.533"/>
<comment type="caution">
    <text evidence="5">The sequence shown here is derived from an EMBL/GenBank/DDBJ whole genome shotgun (WGS) entry which is preliminary data.</text>
</comment>
<dbReference type="SMART" id="SM00342">
    <property type="entry name" value="HTH_ARAC"/>
    <property type="match status" value="1"/>
</dbReference>
<dbReference type="PROSITE" id="PS01124">
    <property type="entry name" value="HTH_ARAC_FAMILY_2"/>
    <property type="match status" value="1"/>
</dbReference>
<dbReference type="Proteomes" id="UP000050973">
    <property type="component" value="Unassembled WGS sequence"/>
</dbReference>
<keyword evidence="2" id="KW-0238">DNA-binding</keyword>
<dbReference type="Gene3D" id="1.10.10.60">
    <property type="entry name" value="Homeodomain-like"/>
    <property type="match status" value="2"/>
</dbReference>
<evidence type="ECO:0000313" key="6">
    <source>
        <dbReference type="Proteomes" id="UP000050973"/>
    </source>
</evidence>
<dbReference type="EMBL" id="AZGE01000015">
    <property type="protein sequence ID" value="KRM15182.1"/>
    <property type="molecule type" value="Genomic_DNA"/>
</dbReference>
<dbReference type="InterPro" id="IPR037923">
    <property type="entry name" value="HTH-like"/>
</dbReference>
<dbReference type="GO" id="GO:0043565">
    <property type="term" value="F:sequence-specific DNA binding"/>
    <property type="evidence" value="ECO:0007669"/>
    <property type="project" value="InterPro"/>
</dbReference>
<dbReference type="InterPro" id="IPR018060">
    <property type="entry name" value="HTH_AraC"/>
</dbReference>
<evidence type="ECO:0000259" key="4">
    <source>
        <dbReference type="PROSITE" id="PS01124"/>
    </source>
</evidence>
<reference evidence="5 6" key="1">
    <citation type="journal article" date="2015" name="Genome Announc.">
        <title>Expanding the biotechnology potential of lactobacilli through comparative genomics of 213 strains and associated genera.</title>
        <authorList>
            <person name="Sun Z."/>
            <person name="Harris H.M."/>
            <person name="McCann A."/>
            <person name="Guo C."/>
            <person name="Argimon S."/>
            <person name="Zhang W."/>
            <person name="Yang X."/>
            <person name="Jeffery I.B."/>
            <person name="Cooney J.C."/>
            <person name="Kagawa T.F."/>
            <person name="Liu W."/>
            <person name="Song Y."/>
            <person name="Salvetti E."/>
            <person name="Wrobel A."/>
            <person name="Rasinkangas P."/>
            <person name="Parkhill J."/>
            <person name="Rea M.C."/>
            <person name="O'Sullivan O."/>
            <person name="Ritari J."/>
            <person name="Douillard F.P."/>
            <person name="Paul Ross R."/>
            <person name="Yang R."/>
            <person name="Briner A.E."/>
            <person name="Felis G.E."/>
            <person name="de Vos W.M."/>
            <person name="Barrangou R."/>
            <person name="Klaenhammer T.R."/>
            <person name="Caufield P.W."/>
            <person name="Cui Y."/>
            <person name="Zhang H."/>
            <person name="O'Toole P.W."/>
        </authorList>
    </citation>
    <scope>NUCLEOTIDE SEQUENCE [LARGE SCALE GENOMIC DNA]</scope>
    <source>
        <strain evidence="5 6">DSM 4864</strain>
    </source>
</reference>
<dbReference type="PANTHER" id="PTHR43280:SF2">
    <property type="entry name" value="HTH-TYPE TRANSCRIPTIONAL REGULATOR EXSA"/>
    <property type="match status" value="1"/>
</dbReference>
<sequence length="304" mass="35331">MDKSNHDVYLFNSDRPFHHYASGQLVLAREEASKLFELGDAYELLICAGGQCRVSWGQQRQVLKRGSCLLVAPHTRLELAGGESPVTCYWIQFFPKDSEERVAYQHVADAIRDRYDLGRLANNVILPQYYQIREFNRINTMCLQTLLLIRGNYYTEALPSYAITELMLEITNDFITGLHHLTRANPKATEIIDWLSSHLDADLTVRGLADHFEMNYRYVSRLIKKETGMTASRLILQKKLDIACGLLLKSNLPLKLIADQAYFNDEKYFLRCFKKQLGQTPTQYRQQYMDDFLLNDTRTREARR</sequence>
<accession>A0A0R1WB67</accession>
<dbReference type="InterPro" id="IPR003313">
    <property type="entry name" value="AraC-bd"/>
</dbReference>
<dbReference type="GO" id="GO:0003700">
    <property type="term" value="F:DNA-binding transcription factor activity"/>
    <property type="evidence" value="ECO:0007669"/>
    <property type="project" value="InterPro"/>
</dbReference>
<name>A0A0R1WB67_9LACO</name>
<keyword evidence="1" id="KW-0805">Transcription regulation</keyword>